<accession>A0A284R4E6</accession>
<name>A0A284R4E6_ARMOS</name>
<feature type="compositionally biased region" description="Low complexity" evidence="1">
    <location>
        <begin position="419"/>
        <end position="429"/>
    </location>
</feature>
<evidence type="ECO:0000256" key="1">
    <source>
        <dbReference type="SAM" id="MobiDB-lite"/>
    </source>
</evidence>
<feature type="compositionally biased region" description="Polar residues" evidence="1">
    <location>
        <begin position="472"/>
        <end position="484"/>
    </location>
</feature>
<feature type="compositionally biased region" description="Basic and acidic residues" evidence="1">
    <location>
        <begin position="392"/>
        <end position="416"/>
    </location>
</feature>
<dbReference type="Proteomes" id="UP000219338">
    <property type="component" value="Unassembled WGS sequence"/>
</dbReference>
<proteinExistence type="predicted"/>
<organism evidence="2 3">
    <name type="scientific">Armillaria ostoyae</name>
    <name type="common">Armillaria root rot fungus</name>
    <dbReference type="NCBI Taxonomy" id="47428"/>
    <lineage>
        <taxon>Eukaryota</taxon>
        <taxon>Fungi</taxon>
        <taxon>Dikarya</taxon>
        <taxon>Basidiomycota</taxon>
        <taxon>Agaricomycotina</taxon>
        <taxon>Agaricomycetes</taxon>
        <taxon>Agaricomycetidae</taxon>
        <taxon>Agaricales</taxon>
        <taxon>Marasmiineae</taxon>
        <taxon>Physalacriaceae</taxon>
        <taxon>Armillaria</taxon>
    </lineage>
</organism>
<dbReference type="AlphaFoldDB" id="A0A284R4E6"/>
<gene>
    <name evidence="2" type="ORF">ARMOST_06958</name>
</gene>
<reference evidence="3" key="1">
    <citation type="journal article" date="2017" name="Nat. Ecol. Evol.">
        <title>Genome expansion and lineage-specific genetic innovations in the forest pathogenic fungi Armillaria.</title>
        <authorList>
            <person name="Sipos G."/>
            <person name="Prasanna A.N."/>
            <person name="Walter M.C."/>
            <person name="O'Connor E."/>
            <person name="Balint B."/>
            <person name="Krizsan K."/>
            <person name="Kiss B."/>
            <person name="Hess J."/>
            <person name="Varga T."/>
            <person name="Slot J."/>
            <person name="Riley R."/>
            <person name="Boka B."/>
            <person name="Rigling D."/>
            <person name="Barry K."/>
            <person name="Lee J."/>
            <person name="Mihaltcheva S."/>
            <person name="LaButti K."/>
            <person name="Lipzen A."/>
            <person name="Waldron R."/>
            <person name="Moloney N.M."/>
            <person name="Sperisen C."/>
            <person name="Kredics L."/>
            <person name="Vagvoelgyi C."/>
            <person name="Patrignani A."/>
            <person name="Fitzpatrick D."/>
            <person name="Nagy I."/>
            <person name="Doyle S."/>
            <person name="Anderson J.B."/>
            <person name="Grigoriev I.V."/>
            <person name="Gueldener U."/>
            <person name="Muensterkoetter M."/>
            <person name="Nagy L.G."/>
        </authorList>
    </citation>
    <scope>NUCLEOTIDE SEQUENCE [LARGE SCALE GENOMIC DNA]</scope>
    <source>
        <strain evidence="3">C18/9</strain>
    </source>
</reference>
<feature type="compositionally biased region" description="Low complexity" evidence="1">
    <location>
        <begin position="617"/>
        <end position="628"/>
    </location>
</feature>
<evidence type="ECO:0000313" key="3">
    <source>
        <dbReference type="Proteomes" id="UP000219338"/>
    </source>
</evidence>
<feature type="region of interest" description="Disordered" evidence="1">
    <location>
        <begin position="525"/>
        <end position="559"/>
    </location>
</feature>
<feature type="compositionally biased region" description="Low complexity" evidence="1">
    <location>
        <begin position="666"/>
        <end position="678"/>
    </location>
</feature>
<feature type="compositionally biased region" description="Polar residues" evidence="1">
    <location>
        <begin position="259"/>
        <end position="273"/>
    </location>
</feature>
<feature type="region of interest" description="Disordered" evidence="1">
    <location>
        <begin position="584"/>
        <end position="684"/>
    </location>
</feature>
<dbReference type="EMBL" id="FUEG01000004">
    <property type="protein sequence ID" value="SJL03601.1"/>
    <property type="molecule type" value="Genomic_DNA"/>
</dbReference>
<dbReference type="STRING" id="47428.A0A284R4E6"/>
<keyword evidence="3" id="KW-1185">Reference proteome</keyword>
<feature type="region of interest" description="Disordered" evidence="1">
    <location>
        <begin position="363"/>
        <end position="512"/>
    </location>
</feature>
<feature type="compositionally biased region" description="Basic and acidic residues" evidence="1">
    <location>
        <begin position="460"/>
        <end position="471"/>
    </location>
</feature>
<protein>
    <submittedName>
        <fullName evidence="2">Uncharacterized protein</fullName>
    </submittedName>
</protein>
<feature type="region of interest" description="Disordered" evidence="1">
    <location>
        <begin position="259"/>
        <end position="321"/>
    </location>
</feature>
<feature type="compositionally biased region" description="Polar residues" evidence="1">
    <location>
        <begin position="446"/>
        <end position="458"/>
    </location>
</feature>
<evidence type="ECO:0000313" key="2">
    <source>
        <dbReference type="EMBL" id="SJL03601.1"/>
    </source>
</evidence>
<sequence length="808" mass="89887">MSETDPMDPLQQGDETVVVGENGKTAMEELWEEYNTHPRVTDPQTGQTSNASSTAFRVEHYGSYDLQAMDVEAREYERFSNQPRYVLRPSMLRAVQATIDELQAALAITATMTPSPACSMWFQIDPKDMFMSILRGSNKIQLINAAWKGLSGRLKRGHEFLQKYSEEFERRTCPVSPSSTVPELYEYLETEEDAEQRIQKGLETIPSHRRQLSAAGQHALTSGERRWELIVPWHNSFKKKFDFSGSPNNNLAWPILQTAQPSSDPETSLTRNPNRYHHPDSQPTPSVSEILRANKPPELSAPLTREELAPPSSTISIGPNTPYKPVFRNFFPDSLNNPMQTLSNISDVFERRMRTAKRTWEPSIAEETTIDESINHTRLTGIDESDLGETTVVRDPRRPESPTRRTGDSLYEESRAGSRHSQTSQRSSTYVVKPRSEESAVRSLRSRTPQIGSTQGTGDSLREGARMESRQGENSPRNPVQGTGDSLYEESRPGSRQSDAPHCSPDQGHSVSPFTALRANLTRAARSQRTSWHSAEDYISPEDLDSRASPSASEPQSREDIWVIELSSSASTHSSMPTLASIRSRRTSAGTPPPPYIGRRPPFLSQPNGREYGCFLSDSPTSSSAAHSPEVRQPLRPVIPPSHRSSASGSFHPSRGNGMSELRPENGGNPPSNPSSSSSDDEQPRLVSLANPRYPLQATDPDILRRVVLHQATYHLTHQENHCLPQTSQRKRRIINEGEGGEDIEADKERGASKGDMAKGVNKGEKDQEVEGAIMVTLATLVPRVLLGLQALQEGTDRTLIDPILQHR</sequence>
<dbReference type="OrthoDB" id="3061725at2759"/>